<keyword evidence="2" id="KW-1185">Reference proteome</keyword>
<sequence>MSDPRPFAERKADVLARLAAPVADCWVATAGGDEPYLVPLTLAWVEERIILATDRRSPTARNIAASGRARVGLGPTRDVVLIEAVLDETIPVTESGAVGETYAKRNDWDPRTAGDSYVFLALKPVKIQAWREVNELPGRLLMRDGAWVTR</sequence>
<name>A0ABW2HJ70_9ACTN</name>
<proteinExistence type="predicted"/>
<protein>
    <submittedName>
        <fullName evidence="1">Pyridoxamine 5'-phosphate oxidase family protein</fullName>
    </submittedName>
</protein>
<dbReference type="EMBL" id="JBHTBJ010000002">
    <property type="protein sequence ID" value="MFC7273234.1"/>
    <property type="molecule type" value="Genomic_DNA"/>
</dbReference>
<comment type="caution">
    <text evidence="1">The sequence shown here is derived from an EMBL/GenBank/DDBJ whole genome shotgun (WGS) entry which is preliminary data.</text>
</comment>
<accession>A0ABW2HJ70</accession>
<dbReference type="SUPFAM" id="SSF50475">
    <property type="entry name" value="FMN-binding split barrel"/>
    <property type="match status" value="1"/>
</dbReference>
<evidence type="ECO:0000313" key="1">
    <source>
        <dbReference type="EMBL" id="MFC7273234.1"/>
    </source>
</evidence>
<evidence type="ECO:0000313" key="2">
    <source>
        <dbReference type="Proteomes" id="UP001596548"/>
    </source>
</evidence>
<dbReference type="Proteomes" id="UP001596548">
    <property type="component" value="Unassembled WGS sequence"/>
</dbReference>
<organism evidence="1 2">
    <name type="scientific">Paractinoplanes rhizophilus</name>
    <dbReference type="NCBI Taxonomy" id="1416877"/>
    <lineage>
        <taxon>Bacteria</taxon>
        <taxon>Bacillati</taxon>
        <taxon>Actinomycetota</taxon>
        <taxon>Actinomycetes</taxon>
        <taxon>Micromonosporales</taxon>
        <taxon>Micromonosporaceae</taxon>
        <taxon>Paractinoplanes</taxon>
    </lineage>
</organism>
<dbReference type="RefSeq" id="WP_378964760.1">
    <property type="nucleotide sequence ID" value="NZ_JBHTBJ010000002.1"/>
</dbReference>
<dbReference type="InterPro" id="IPR012349">
    <property type="entry name" value="Split_barrel_FMN-bd"/>
</dbReference>
<gene>
    <name evidence="1" type="ORF">ACFQS1_04495</name>
</gene>
<dbReference type="Gene3D" id="2.30.110.10">
    <property type="entry name" value="Electron Transport, Fmn-binding Protein, Chain A"/>
    <property type="match status" value="1"/>
</dbReference>
<reference evidence="2" key="1">
    <citation type="journal article" date="2019" name="Int. J. Syst. Evol. Microbiol.">
        <title>The Global Catalogue of Microorganisms (GCM) 10K type strain sequencing project: providing services to taxonomists for standard genome sequencing and annotation.</title>
        <authorList>
            <consortium name="The Broad Institute Genomics Platform"/>
            <consortium name="The Broad Institute Genome Sequencing Center for Infectious Disease"/>
            <person name="Wu L."/>
            <person name="Ma J."/>
        </authorList>
    </citation>
    <scope>NUCLEOTIDE SEQUENCE [LARGE SCALE GENOMIC DNA]</scope>
    <source>
        <strain evidence="2">XZYJT-10</strain>
    </source>
</reference>